<dbReference type="AlphaFoldDB" id="A0A4C1SQR3"/>
<comment type="caution">
    <text evidence="3">The sequence shown here is derived from an EMBL/GenBank/DDBJ whole genome shotgun (WGS) entry which is preliminary data.</text>
</comment>
<keyword evidence="4" id="KW-1185">Reference proteome</keyword>
<evidence type="ECO:0000256" key="1">
    <source>
        <dbReference type="SAM" id="MobiDB-lite"/>
    </source>
</evidence>
<feature type="region of interest" description="Disordered" evidence="1">
    <location>
        <begin position="73"/>
        <end position="96"/>
    </location>
</feature>
<keyword evidence="2" id="KW-0812">Transmembrane</keyword>
<reference evidence="3 4" key="1">
    <citation type="journal article" date="2019" name="Commun. Biol.">
        <title>The bagworm genome reveals a unique fibroin gene that provides high tensile strength.</title>
        <authorList>
            <person name="Kono N."/>
            <person name="Nakamura H."/>
            <person name="Ohtoshi R."/>
            <person name="Tomita M."/>
            <person name="Numata K."/>
            <person name="Arakawa K."/>
        </authorList>
    </citation>
    <scope>NUCLEOTIDE SEQUENCE [LARGE SCALE GENOMIC DNA]</scope>
</reference>
<proteinExistence type="predicted"/>
<feature type="transmembrane region" description="Helical" evidence="2">
    <location>
        <begin position="271"/>
        <end position="293"/>
    </location>
</feature>
<gene>
    <name evidence="3" type="ORF">EVAR_101881_1</name>
</gene>
<dbReference type="Proteomes" id="UP000299102">
    <property type="component" value="Unassembled WGS sequence"/>
</dbReference>
<name>A0A4C1SQR3_EUMVA</name>
<sequence length="395" mass="44481">MIEETKDLFEGIFADVSPPHNGAALRCRNREESPSSDIDLDVSPCTSGGGQKKQTEFVKYGKITFDTTAILHHYPQKSPENSSRLENNCKTSNGKTKVDTEKSGLCVQIREVQSENNNDIKSENKETKVVLADNVKNNNEAASSGKCGATSVNTITVLSNPIKFTEEKLKHEPWNIKRCKNSYASGSRSVVINVTQITRIVECNINWPGHEPCAAVSFGVPLNYAEDQDYRLTTDELEYMWLSYSSIDPYAARLRRMGISEFAIPNEGTVIMAWLVIFLGVFISALMLGFAIWRWNCFEGYSRMPLYNDTDSIISDKRKDDLYPTPHQNLPPLYSEGHYEDRWTNNADYKSTSKVDLSGYSNKNFMGDNELVYMDSDDDVIMSLPGQRDSSRDDG</sequence>
<dbReference type="OrthoDB" id="6128690at2759"/>
<feature type="region of interest" description="Disordered" evidence="1">
    <location>
        <begin position="29"/>
        <end position="51"/>
    </location>
</feature>
<evidence type="ECO:0000313" key="3">
    <source>
        <dbReference type="EMBL" id="GBP03568.1"/>
    </source>
</evidence>
<keyword evidence="2" id="KW-0472">Membrane</keyword>
<keyword evidence="2" id="KW-1133">Transmembrane helix</keyword>
<dbReference type="EMBL" id="BGZK01000010">
    <property type="protein sequence ID" value="GBP03568.1"/>
    <property type="molecule type" value="Genomic_DNA"/>
</dbReference>
<organism evidence="3 4">
    <name type="scientific">Eumeta variegata</name>
    <name type="common">Bagworm moth</name>
    <name type="synonym">Eumeta japonica</name>
    <dbReference type="NCBI Taxonomy" id="151549"/>
    <lineage>
        <taxon>Eukaryota</taxon>
        <taxon>Metazoa</taxon>
        <taxon>Ecdysozoa</taxon>
        <taxon>Arthropoda</taxon>
        <taxon>Hexapoda</taxon>
        <taxon>Insecta</taxon>
        <taxon>Pterygota</taxon>
        <taxon>Neoptera</taxon>
        <taxon>Endopterygota</taxon>
        <taxon>Lepidoptera</taxon>
        <taxon>Glossata</taxon>
        <taxon>Ditrysia</taxon>
        <taxon>Tineoidea</taxon>
        <taxon>Psychidae</taxon>
        <taxon>Oiketicinae</taxon>
        <taxon>Eumeta</taxon>
    </lineage>
</organism>
<feature type="compositionally biased region" description="Polar residues" evidence="1">
    <location>
        <begin position="78"/>
        <end position="95"/>
    </location>
</feature>
<evidence type="ECO:0000313" key="4">
    <source>
        <dbReference type="Proteomes" id="UP000299102"/>
    </source>
</evidence>
<protein>
    <submittedName>
        <fullName evidence="3">Uncharacterized protein</fullName>
    </submittedName>
</protein>
<dbReference type="STRING" id="151549.A0A4C1SQR3"/>
<accession>A0A4C1SQR3</accession>
<evidence type="ECO:0000256" key="2">
    <source>
        <dbReference type="SAM" id="Phobius"/>
    </source>
</evidence>